<dbReference type="Proteomes" id="UP000299102">
    <property type="component" value="Unassembled WGS sequence"/>
</dbReference>
<sequence>MLARPPEVGGGRQRTVERSSLMRSSVLSLSGGLRNKVIVTPGIGEVRGRVYDVYGTRRVVVPPYGIMNPWIRLSILERKENTGQVRIGLAT</sequence>
<accession>A0A4C1Y0I8</accession>
<keyword evidence="2" id="KW-1185">Reference proteome</keyword>
<comment type="caution">
    <text evidence="1">The sequence shown here is derived from an EMBL/GenBank/DDBJ whole genome shotgun (WGS) entry which is preliminary data.</text>
</comment>
<evidence type="ECO:0000313" key="2">
    <source>
        <dbReference type="Proteomes" id="UP000299102"/>
    </source>
</evidence>
<reference evidence="1 2" key="1">
    <citation type="journal article" date="2019" name="Commun. Biol.">
        <title>The bagworm genome reveals a unique fibroin gene that provides high tensile strength.</title>
        <authorList>
            <person name="Kono N."/>
            <person name="Nakamura H."/>
            <person name="Ohtoshi R."/>
            <person name="Tomita M."/>
            <person name="Numata K."/>
            <person name="Arakawa K."/>
        </authorList>
    </citation>
    <scope>NUCLEOTIDE SEQUENCE [LARGE SCALE GENOMIC DNA]</scope>
</reference>
<organism evidence="1 2">
    <name type="scientific">Eumeta variegata</name>
    <name type="common">Bagworm moth</name>
    <name type="synonym">Eumeta japonica</name>
    <dbReference type="NCBI Taxonomy" id="151549"/>
    <lineage>
        <taxon>Eukaryota</taxon>
        <taxon>Metazoa</taxon>
        <taxon>Ecdysozoa</taxon>
        <taxon>Arthropoda</taxon>
        <taxon>Hexapoda</taxon>
        <taxon>Insecta</taxon>
        <taxon>Pterygota</taxon>
        <taxon>Neoptera</taxon>
        <taxon>Endopterygota</taxon>
        <taxon>Lepidoptera</taxon>
        <taxon>Glossata</taxon>
        <taxon>Ditrysia</taxon>
        <taxon>Tineoidea</taxon>
        <taxon>Psychidae</taxon>
        <taxon>Oiketicinae</taxon>
        <taxon>Eumeta</taxon>
    </lineage>
</organism>
<name>A0A4C1Y0I8_EUMVA</name>
<dbReference type="EMBL" id="BGZK01001040">
    <property type="protein sequence ID" value="GBP69416.1"/>
    <property type="molecule type" value="Genomic_DNA"/>
</dbReference>
<protein>
    <submittedName>
        <fullName evidence="1">Uncharacterized protein</fullName>
    </submittedName>
</protein>
<proteinExistence type="predicted"/>
<evidence type="ECO:0000313" key="1">
    <source>
        <dbReference type="EMBL" id="GBP69416.1"/>
    </source>
</evidence>
<gene>
    <name evidence="1" type="ORF">EVAR_52688_1</name>
</gene>
<dbReference type="AlphaFoldDB" id="A0A4C1Y0I8"/>